<dbReference type="Pfam" id="PF08713">
    <property type="entry name" value="DNA_alkylation"/>
    <property type="match status" value="1"/>
</dbReference>
<dbReference type="Gene3D" id="1.25.10.90">
    <property type="match status" value="1"/>
</dbReference>
<gene>
    <name evidence="1" type="ORF">ACFPOF_11905</name>
</gene>
<evidence type="ECO:0000313" key="1">
    <source>
        <dbReference type="EMBL" id="MFC5403436.1"/>
    </source>
</evidence>
<dbReference type="CDD" id="cd06561">
    <property type="entry name" value="AlkD_like"/>
    <property type="match status" value="1"/>
</dbReference>
<dbReference type="PANTHER" id="PTHR41291:SF1">
    <property type="entry name" value="DNA ALKYLATION REPAIR PROTEIN"/>
    <property type="match status" value="1"/>
</dbReference>
<dbReference type="EMBL" id="JBHSMI010000023">
    <property type="protein sequence ID" value="MFC5403436.1"/>
    <property type="molecule type" value="Genomic_DNA"/>
</dbReference>
<organism evidence="1 2">
    <name type="scientific">Cohnella soli</name>
    <dbReference type="NCBI Taxonomy" id="425005"/>
    <lineage>
        <taxon>Bacteria</taxon>
        <taxon>Bacillati</taxon>
        <taxon>Bacillota</taxon>
        <taxon>Bacilli</taxon>
        <taxon>Bacillales</taxon>
        <taxon>Paenibacillaceae</taxon>
        <taxon>Cohnella</taxon>
    </lineage>
</organism>
<dbReference type="InterPro" id="IPR016024">
    <property type="entry name" value="ARM-type_fold"/>
</dbReference>
<dbReference type="RefSeq" id="WP_378132783.1">
    <property type="nucleotide sequence ID" value="NZ_JBHSMI010000023.1"/>
</dbReference>
<sequence length="237" mass="26357">MTLTIDDVMLQLKELGTEQTKMTFIRHGAGEPLFGVKVGDLKKLVKEVKKDQQLAKALYDTGNSDAMYLAGLTVNPKAVDADMLRRWARQAYWYMLAEYTVAGVAAESEHALELAQEWIDSPDEFVAACGWSTWANYISITPDGELDLDKLRTLLRRVEQEIHGERNRVRYTMNGFVIAVGSYVAPLTAEASAVAEAIGKVHVNVGQTACKVPLATEYIGKIIDMDRVGRKRKTCIC</sequence>
<keyword evidence="2" id="KW-1185">Reference proteome</keyword>
<proteinExistence type="predicted"/>
<protein>
    <submittedName>
        <fullName evidence="1">DNA alkylation repair protein</fullName>
    </submittedName>
</protein>
<dbReference type="Proteomes" id="UP001596113">
    <property type="component" value="Unassembled WGS sequence"/>
</dbReference>
<name>A0ABW0HQC4_9BACL</name>
<dbReference type="SUPFAM" id="SSF48371">
    <property type="entry name" value="ARM repeat"/>
    <property type="match status" value="1"/>
</dbReference>
<evidence type="ECO:0000313" key="2">
    <source>
        <dbReference type="Proteomes" id="UP001596113"/>
    </source>
</evidence>
<accession>A0ABW0HQC4</accession>
<reference evidence="2" key="1">
    <citation type="journal article" date="2019" name="Int. J. Syst. Evol. Microbiol.">
        <title>The Global Catalogue of Microorganisms (GCM) 10K type strain sequencing project: providing services to taxonomists for standard genome sequencing and annotation.</title>
        <authorList>
            <consortium name="The Broad Institute Genomics Platform"/>
            <consortium name="The Broad Institute Genome Sequencing Center for Infectious Disease"/>
            <person name="Wu L."/>
            <person name="Ma J."/>
        </authorList>
    </citation>
    <scope>NUCLEOTIDE SEQUENCE [LARGE SCALE GENOMIC DNA]</scope>
    <source>
        <strain evidence="2">CGMCC 1.18575</strain>
    </source>
</reference>
<dbReference type="PANTHER" id="PTHR41291">
    <property type="entry name" value="DNA ALKYLATION REPAIR PROTEIN"/>
    <property type="match status" value="1"/>
</dbReference>
<dbReference type="InterPro" id="IPR014825">
    <property type="entry name" value="DNA_alkylation"/>
</dbReference>
<comment type="caution">
    <text evidence="1">The sequence shown here is derived from an EMBL/GenBank/DDBJ whole genome shotgun (WGS) entry which is preliminary data.</text>
</comment>